<dbReference type="EMBL" id="CADCTC010000212">
    <property type="protein sequence ID" value="CAA9282873.1"/>
    <property type="molecule type" value="Genomic_DNA"/>
</dbReference>
<organism evidence="1">
    <name type="scientific">uncultured Chloroflexota bacterium</name>
    <dbReference type="NCBI Taxonomy" id="166587"/>
    <lineage>
        <taxon>Bacteria</taxon>
        <taxon>Bacillati</taxon>
        <taxon>Chloroflexota</taxon>
        <taxon>environmental samples</taxon>
    </lineage>
</organism>
<evidence type="ECO:0000313" key="1">
    <source>
        <dbReference type="EMBL" id="CAA9282873.1"/>
    </source>
</evidence>
<reference evidence="1" key="1">
    <citation type="submission" date="2020-02" db="EMBL/GenBank/DDBJ databases">
        <authorList>
            <person name="Meier V. D."/>
        </authorList>
    </citation>
    <scope>NUCLEOTIDE SEQUENCE</scope>
    <source>
        <strain evidence="1">AVDCRST_MAG77</strain>
    </source>
</reference>
<accession>A0A6J4JN55</accession>
<name>A0A6J4JN55_9CHLR</name>
<gene>
    <name evidence="1" type="ORF">AVDCRST_MAG77-4012</name>
</gene>
<sequence length="117" mass="12720">MIWWITPSTRPEGLRHYLVAQGMAQLGAVRGMAAALAAVSGESVAVPVALTVSEVQNEAAMREWGDTFTSAYTLPKMVADHLLQASALGRPLYERLGFRECCVLAVFGWQVERQALA</sequence>
<protein>
    <submittedName>
        <fullName evidence="1">Uncharacterized protein</fullName>
    </submittedName>
</protein>
<proteinExistence type="predicted"/>
<dbReference type="AlphaFoldDB" id="A0A6J4JN55"/>